<dbReference type="Gene3D" id="3.30.70.1260">
    <property type="entry name" value="bacterial protein sp0830 like"/>
    <property type="match status" value="1"/>
</dbReference>
<organism evidence="1 2">
    <name type="scientific">Sinobaca qinghaiensis</name>
    <dbReference type="NCBI Taxonomy" id="342944"/>
    <lineage>
        <taxon>Bacteria</taxon>
        <taxon>Bacillati</taxon>
        <taxon>Bacillota</taxon>
        <taxon>Bacilli</taxon>
        <taxon>Bacillales</taxon>
        <taxon>Sporolactobacillaceae</taxon>
        <taxon>Sinobaca</taxon>
    </lineage>
</organism>
<dbReference type="PANTHER" id="PTHR36439">
    <property type="entry name" value="BLL4334 PROTEIN"/>
    <property type="match status" value="1"/>
</dbReference>
<comment type="caution">
    <text evidence="1">The sequence shown here is derived from an EMBL/GenBank/DDBJ whole genome shotgun (WGS) entry which is preliminary data.</text>
</comment>
<dbReference type="SUPFAM" id="SSF160379">
    <property type="entry name" value="SP0830-like"/>
    <property type="match status" value="1"/>
</dbReference>
<evidence type="ECO:0000313" key="2">
    <source>
        <dbReference type="Proteomes" id="UP000285120"/>
    </source>
</evidence>
<name>A0A419V8B0_9BACL</name>
<dbReference type="OrthoDB" id="9806494at2"/>
<reference evidence="1 2" key="1">
    <citation type="submission" date="2018-09" db="EMBL/GenBank/DDBJ databases">
        <title>Genomic Encyclopedia of Archaeal and Bacterial Type Strains, Phase II (KMG-II): from individual species to whole genera.</title>
        <authorList>
            <person name="Goeker M."/>
        </authorList>
    </citation>
    <scope>NUCLEOTIDE SEQUENCE [LARGE SCALE GENOMIC DNA]</scope>
    <source>
        <strain evidence="1 2">DSM 17008</strain>
    </source>
</reference>
<dbReference type="Pfam" id="PF08002">
    <property type="entry name" value="DUF1697"/>
    <property type="match status" value="1"/>
</dbReference>
<keyword evidence="2" id="KW-1185">Reference proteome</keyword>
<dbReference type="Gene3D" id="3.30.70.1280">
    <property type="entry name" value="SP0830-like domains"/>
    <property type="match status" value="1"/>
</dbReference>
<accession>A0A419V8B0</accession>
<dbReference type="Proteomes" id="UP000285120">
    <property type="component" value="Unassembled WGS sequence"/>
</dbReference>
<evidence type="ECO:0000313" key="1">
    <source>
        <dbReference type="EMBL" id="RKD76270.1"/>
    </source>
</evidence>
<dbReference type="PANTHER" id="PTHR36439:SF1">
    <property type="entry name" value="DUF1697 DOMAIN-CONTAINING PROTEIN"/>
    <property type="match status" value="1"/>
</dbReference>
<proteinExistence type="predicted"/>
<dbReference type="InterPro" id="IPR012545">
    <property type="entry name" value="DUF1697"/>
</dbReference>
<dbReference type="PIRSF" id="PIRSF008502">
    <property type="entry name" value="UCP008502"/>
    <property type="match status" value="1"/>
</dbReference>
<protein>
    <submittedName>
        <fullName evidence="1">Uncharacterized protein (DUF1697 family)</fullName>
    </submittedName>
</protein>
<gene>
    <name evidence="1" type="ORF">ATL39_0485</name>
</gene>
<sequence>MIYVALLRGINVGGKNKVDMKMLKLTFENAGMTDVVTYINTGNIIFSHHNLSKAELAHVLEEVIYKDFELHIRVVIRSIDEIRQIMDAVPDTWQNDKHMKSDVLFLWEDIDDESVLENLVIKPDIDTVTYVPGAVLWSVAKKDVTKSGLSRIVGTKLYKQMTVRNVNTARKIYELMQTAPR</sequence>
<dbReference type="AlphaFoldDB" id="A0A419V8B0"/>
<dbReference type="EMBL" id="RAPK01000006">
    <property type="protein sequence ID" value="RKD76270.1"/>
    <property type="molecule type" value="Genomic_DNA"/>
</dbReference>
<dbReference type="RefSeq" id="WP_120191683.1">
    <property type="nucleotide sequence ID" value="NZ_RAPK01000006.1"/>
</dbReference>